<name>A0ABT3NZ40_9PROT</name>
<proteinExistence type="predicted"/>
<reference evidence="2 3" key="1">
    <citation type="submission" date="2022-10" db="EMBL/GenBank/DDBJ databases">
        <title>Roseococcus glaciei nov., sp. nov., isolated from glacier.</title>
        <authorList>
            <person name="Liu Q."/>
            <person name="Xin Y.-H."/>
        </authorList>
    </citation>
    <scope>NUCLEOTIDE SEQUENCE [LARGE SCALE GENOMIC DNA]</scope>
    <source>
        <strain evidence="2 3">MDT2-1-1</strain>
    </source>
</reference>
<dbReference type="SMART" id="SM00052">
    <property type="entry name" value="EAL"/>
    <property type="match status" value="1"/>
</dbReference>
<evidence type="ECO:0000313" key="2">
    <source>
        <dbReference type="EMBL" id="MCW8087432.1"/>
    </source>
</evidence>
<dbReference type="InterPro" id="IPR035919">
    <property type="entry name" value="EAL_sf"/>
</dbReference>
<dbReference type="Pfam" id="PF00563">
    <property type="entry name" value="EAL"/>
    <property type="match status" value="1"/>
</dbReference>
<dbReference type="PANTHER" id="PTHR33121:SF15">
    <property type="entry name" value="BLUE LIGHT- AND TEMPERATURE-REGULATED ANTIREPRESSOR BLUF"/>
    <property type="match status" value="1"/>
</dbReference>
<dbReference type="Proteomes" id="UP001526430">
    <property type="component" value="Unassembled WGS sequence"/>
</dbReference>
<dbReference type="RefSeq" id="WP_301591721.1">
    <property type="nucleotide sequence ID" value="NZ_JAPFQI010000017.1"/>
</dbReference>
<accession>A0ABT3NZ40</accession>
<dbReference type="PROSITE" id="PS50883">
    <property type="entry name" value="EAL"/>
    <property type="match status" value="1"/>
</dbReference>
<dbReference type="InterPro" id="IPR001633">
    <property type="entry name" value="EAL_dom"/>
</dbReference>
<keyword evidence="3" id="KW-1185">Reference proteome</keyword>
<dbReference type="SUPFAM" id="SSF141868">
    <property type="entry name" value="EAL domain-like"/>
    <property type="match status" value="1"/>
</dbReference>
<dbReference type="CDD" id="cd01948">
    <property type="entry name" value="EAL"/>
    <property type="match status" value="1"/>
</dbReference>
<dbReference type="Gene3D" id="3.20.20.450">
    <property type="entry name" value="EAL domain"/>
    <property type="match status" value="1"/>
</dbReference>
<protein>
    <submittedName>
        <fullName evidence="2">EAL domain-containing protein</fullName>
    </submittedName>
</protein>
<comment type="caution">
    <text evidence="2">The sequence shown here is derived from an EMBL/GenBank/DDBJ whole genome shotgun (WGS) entry which is preliminary data.</text>
</comment>
<dbReference type="EMBL" id="JAPFQI010000017">
    <property type="protein sequence ID" value="MCW8087432.1"/>
    <property type="molecule type" value="Genomic_DNA"/>
</dbReference>
<dbReference type="PANTHER" id="PTHR33121">
    <property type="entry name" value="CYCLIC DI-GMP PHOSPHODIESTERASE PDEF"/>
    <property type="match status" value="1"/>
</dbReference>
<gene>
    <name evidence="2" type="ORF">OF850_17530</name>
</gene>
<organism evidence="2 3">
    <name type="scientific">Sabulicella glaciei</name>
    <dbReference type="NCBI Taxonomy" id="2984948"/>
    <lineage>
        <taxon>Bacteria</taxon>
        <taxon>Pseudomonadati</taxon>
        <taxon>Pseudomonadota</taxon>
        <taxon>Alphaproteobacteria</taxon>
        <taxon>Acetobacterales</taxon>
        <taxon>Acetobacteraceae</taxon>
        <taxon>Sabulicella</taxon>
    </lineage>
</organism>
<evidence type="ECO:0000313" key="3">
    <source>
        <dbReference type="Proteomes" id="UP001526430"/>
    </source>
</evidence>
<sequence length="248" mass="26695">MNLVCPGCEARDAFLPAIAFAFQPILDVEAQRIFAFEALVRGAGGEGAGTVLAAVTSESRYSFDQACRTTAIAEAARLGLPETGALLSINFLPNAVYEPRNCLRATLRAAERVRFPLSALMFEVTEGEKLDDPAHLRHVVEAYQEMGFTVAIDDFGAGHSGLSLLADFQPDIIKLDMGLIRGLEASIPRRAIVQGMAGICAQLGIRLVAEGVETRAEYEALRGCGVSLFQGYLFARPEFRALPVPAYA</sequence>
<dbReference type="InterPro" id="IPR050706">
    <property type="entry name" value="Cyclic-di-GMP_PDE-like"/>
</dbReference>
<feature type="domain" description="EAL" evidence="1">
    <location>
        <begin position="1"/>
        <end position="248"/>
    </location>
</feature>
<evidence type="ECO:0000259" key="1">
    <source>
        <dbReference type="PROSITE" id="PS50883"/>
    </source>
</evidence>